<dbReference type="EMBL" id="GL379834">
    <property type="protein sequence ID" value="EGT51598.1"/>
    <property type="molecule type" value="Genomic_DNA"/>
</dbReference>
<evidence type="ECO:0000313" key="2">
    <source>
        <dbReference type="EMBL" id="EGT51598.1"/>
    </source>
</evidence>
<evidence type="ECO:0000313" key="3">
    <source>
        <dbReference type="Proteomes" id="UP000008068"/>
    </source>
</evidence>
<protein>
    <submittedName>
        <fullName evidence="2">Uncharacterized protein</fullName>
    </submittedName>
</protein>
<gene>
    <name evidence="2" type="ORF">CAEBREN_12343</name>
</gene>
<sequence length="358" mass="40418">MHRNFCCKVTPKCEEPDSFSGMVVKTECPIEIFDEKKVKIEEGFQNFLDKKVPQKTSRGLTFRVESEQDAVLEKVQTLNSLMTRKIEIPESFLNMVIKSEFPEEERNAGAVVKTPIMEEVKDVQGPSEIFYDKVSSESEKVEEEPSLPSASSLVRKVLESEHIHLKGDIEKQLLAAIGIKERQVKQSPTQKKKRRVRQRKASVVQAAPSETPKQQVSPGAPAKDIPDLRKYMRVVPAFGAKRGLGAPRYIVRPGVNIEYVEPLEKKSKLESVVVVPELQELQKQVDNAIKPVLEGPRIQLQKAVAISKRYKPVLKEKCFFPAKRDPEQERLLKLKPVEKLVLRPPTGENGTQKCASSS</sequence>
<dbReference type="HOGENOM" id="CLU_774397_0_0_1"/>
<organism evidence="3">
    <name type="scientific">Caenorhabditis brenneri</name>
    <name type="common">Nematode worm</name>
    <dbReference type="NCBI Taxonomy" id="135651"/>
    <lineage>
        <taxon>Eukaryota</taxon>
        <taxon>Metazoa</taxon>
        <taxon>Ecdysozoa</taxon>
        <taxon>Nematoda</taxon>
        <taxon>Chromadorea</taxon>
        <taxon>Rhabditida</taxon>
        <taxon>Rhabditina</taxon>
        <taxon>Rhabditomorpha</taxon>
        <taxon>Rhabditoidea</taxon>
        <taxon>Rhabditidae</taxon>
        <taxon>Peloderinae</taxon>
        <taxon>Caenorhabditis</taxon>
    </lineage>
</organism>
<reference evidence="3" key="1">
    <citation type="submission" date="2011-07" db="EMBL/GenBank/DDBJ databases">
        <authorList>
            <consortium name="Caenorhabditis brenneri Sequencing and Analysis Consortium"/>
            <person name="Wilson R.K."/>
        </authorList>
    </citation>
    <scope>NUCLEOTIDE SEQUENCE [LARGE SCALE GENOMIC DNA]</scope>
    <source>
        <strain evidence="3">PB2801</strain>
    </source>
</reference>
<feature type="compositionally biased region" description="Basic residues" evidence="1">
    <location>
        <begin position="190"/>
        <end position="200"/>
    </location>
</feature>
<proteinExistence type="predicted"/>
<dbReference type="InParanoid" id="G0N3D7"/>
<dbReference type="Proteomes" id="UP000008068">
    <property type="component" value="Unassembled WGS sequence"/>
</dbReference>
<keyword evidence="3" id="KW-1185">Reference proteome</keyword>
<dbReference type="AlphaFoldDB" id="G0N3D7"/>
<feature type="region of interest" description="Disordered" evidence="1">
    <location>
        <begin position="184"/>
        <end position="223"/>
    </location>
</feature>
<name>G0N3D7_CAEBE</name>
<accession>G0N3D7</accession>
<evidence type="ECO:0000256" key="1">
    <source>
        <dbReference type="SAM" id="MobiDB-lite"/>
    </source>
</evidence>